<dbReference type="FunFam" id="3.40.640.10:FF:000084">
    <property type="entry name" value="IscS-like cysteine desulfurase"/>
    <property type="match status" value="1"/>
</dbReference>
<keyword evidence="4" id="KW-0479">Metal-binding</keyword>
<dbReference type="Gene3D" id="3.90.1150.10">
    <property type="entry name" value="Aspartate Aminotransferase, domain 1"/>
    <property type="match status" value="1"/>
</dbReference>
<evidence type="ECO:0000256" key="5">
    <source>
        <dbReference type="ARBA" id="ARBA00022898"/>
    </source>
</evidence>
<dbReference type="PANTHER" id="PTHR11601">
    <property type="entry name" value="CYSTEINE DESULFURYLASE FAMILY MEMBER"/>
    <property type="match status" value="1"/>
</dbReference>
<dbReference type="GO" id="GO:0031071">
    <property type="term" value="F:cysteine desulfurase activity"/>
    <property type="evidence" value="ECO:0007669"/>
    <property type="project" value="UniProtKB-EC"/>
</dbReference>
<keyword evidence="5" id="KW-0663">Pyridoxal phosphate</keyword>
<evidence type="ECO:0000256" key="8">
    <source>
        <dbReference type="SAM" id="MobiDB-lite"/>
    </source>
</evidence>
<dbReference type="PROSITE" id="PS00595">
    <property type="entry name" value="AA_TRANSFER_CLASS_5"/>
    <property type="match status" value="1"/>
</dbReference>
<dbReference type="InterPro" id="IPR015424">
    <property type="entry name" value="PyrdxlP-dep_Trfase"/>
</dbReference>
<dbReference type="Gene3D" id="1.10.260.50">
    <property type="match status" value="1"/>
</dbReference>
<dbReference type="EC" id="2.8.1.7" evidence="3"/>
<dbReference type="InterPro" id="IPR015421">
    <property type="entry name" value="PyrdxlP-dep_Trfase_major"/>
</dbReference>
<name>A0A0F9ALT7_9ZZZZ</name>
<comment type="cofactor">
    <cofactor evidence="1">
        <name>pyridoxal 5'-phosphate</name>
        <dbReference type="ChEBI" id="CHEBI:597326"/>
    </cofactor>
</comment>
<comment type="caution">
    <text evidence="10">The sequence shown here is derived from an EMBL/GenBank/DDBJ whole genome shotgun (WGS) entry which is preliminary data.</text>
</comment>
<dbReference type="InterPro" id="IPR000192">
    <property type="entry name" value="Aminotrans_V_dom"/>
</dbReference>
<evidence type="ECO:0000256" key="6">
    <source>
        <dbReference type="ARBA" id="ARBA00023004"/>
    </source>
</evidence>
<dbReference type="Pfam" id="PF00266">
    <property type="entry name" value="Aminotran_5"/>
    <property type="match status" value="1"/>
</dbReference>
<dbReference type="PANTHER" id="PTHR11601:SF34">
    <property type="entry name" value="CYSTEINE DESULFURASE"/>
    <property type="match status" value="1"/>
</dbReference>
<dbReference type="InterPro" id="IPR020578">
    <property type="entry name" value="Aminotrans_V_PyrdxlP_BS"/>
</dbReference>
<evidence type="ECO:0000256" key="2">
    <source>
        <dbReference type="ARBA" id="ARBA00006490"/>
    </source>
</evidence>
<dbReference type="GO" id="GO:0046872">
    <property type="term" value="F:metal ion binding"/>
    <property type="evidence" value="ECO:0007669"/>
    <property type="project" value="UniProtKB-KW"/>
</dbReference>
<sequence>MPKRVYLDHAATTPLDPRVLEAMLPYLSDFWGNPSSLYVEAQAARKGLDGARRAVAEILGCKPQEIIFTSGGSESDNLALRGVAYASRRRGDHIVISAIEHHAVLHSAERLEQEGFRVTYLPVDSEGFVDLAELERAVDEETTLVSIMLASNEVGTIEPVEEAARIVKAKNPRTAFHTDAVQAIGTLDVGVDRLGVDLLSIGAHKFYGPKGVGALYVRSRTPLQPQLPGGSQEKNRRAGTENVPYIVG</sequence>
<protein>
    <recommendedName>
        <fullName evidence="3">cysteine desulfurase</fullName>
        <ecNumber evidence="3">2.8.1.7</ecNumber>
    </recommendedName>
</protein>
<accession>A0A0F9ALT7</accession>
<evidence type="ECO:0000259" key="9">
    <source>
        <dbReference type="Pfam" id="PF00266"/>
    </source>
</evidence>
<dbReference type="GO" id="GO:0051536">
    <property type="term" value="F:iron-sulfur cluster binding"/>
    <property type="evidence" value="ECO:0007669"/>
    <property type="project" value="UniProtKB-KW"/>
</dbReference>
<reference evidence="10" key="1">
    <citation type="journal article" date="2015" name="Nature">
        <title>Complex archaea that bridge the gap between prokaryotes and eukaryotes.</title>
        <authorList>
            <person name="Spang A."/>
            <person name="Saw J.H."/>
            <person name="Jorgensen S.L."/>
            <person name="Zaremba-Niedzwiedzka K."/>
            <person name="Martijn J."/>
            <person name="Lind A.E."/>
            <person name="van Eijk R."/>
            <person name="Schleper C."/>
            <person name="Guy L."/>
            <person name="Ettema T.J."/>
        </authorList>
    </citation>
    <scope>NUCLEOTIDE SEQUENCE</scope>
</reference>
<dbReference type="InterPro" id="IPR015422">
    <property type="entry name" value="PyrdxlP-dep_Trfase_small"/>
</dbReference>
<evidence type="ECO:0000256" key="1">
    <source>
        <dbReference type="ARBA" id="ARBA00001933"/>
    </source>
</evidence>
<dbReference type="EMBL" id="LAZR01045280">
    <property type="protein sequence ID" value="KKK99255.1"/>
    <property type="molecule type" value="Genomic_DNA"/>
</dbReference>
<dbReference type="AlphaFoldDB" id="A0A0F9ALT7"/>
<evidence type="ECO:0000256" key="4">
    <source>
        <dbReference type="ARBA" id="ARBA00022723"/>
    </source>
</evidence>
<dbReference type="SUPFAM" id="SSF53383">
    <property type="entry name" value="PLP-dependent transferases"/>
    <property type="match status" value="1"/>
</dbReference>
<comment type="similarity">
    <text evidence="2">Belongs to the class-V pyridoxal-phosphate-dependent aminotransferase family. NifS/IscS subfamily.</text>
</comment>
<feature type="domain" description="Aminotransferase class V" evidence="9">
    <location>
        <begin position="5"/>
        <end position="248"/>
    </location>
</feature>
<proteinExistence type="inferred from homology"/>
<dbReference type="Gene3D" id="3.40.640.10">
    <property type="entry name" value="Type I PLP-dependent aspartate aminotransferase-like (Major domain)"/>
    <property type="match status" value="1"/>
</dbReference>
<organism evidence="10">
    <name type="scientific">marine sediment metagenome</name>
    <dbReference type="NCBI Taxonomy" id="412755"/>
    <lineage>
        <taxon>unclassified sequences</taxon>
        <taxon>metagenomes</taxon>
        <taxon>ecological metagenomes</taxon>
    </lineage>
</organism>
<feature type="non-terminal residue" evidence="10">
    <location>
        <position position="248"/>
    </location>
</feature>
<evidence type="ECO:0000313" key="10">
    <source>
        <dbReference type="EMBL" id="KKK99255.1"/>
    </source>
</evidence>
<evidence type="ECO:0000256" key="7">
    <source>
        <dbReference type="ARBA" id="ARBA00023014"/>
    </source>
</evidence>
<feature type="region of interest" description="Disordered" evidence="8">
    <location>
        <begin position="223"/>
        <end position="248"/>
    </location>
</feature>
<evidence type="ECO:0000256" key="3">
    <source>
        <dbReference type="ARBA" id="ARBA00012239"/>
    </source>
</evidence>
<keyword evidence="6" id="KW-0408">Iron</keyword>
<gene>
    <name evidence="10" type="ORF">LCGC14_2634570</name>
</gene>
<keyword evidence="7" id="KW-0411">Iron-sulfur</keyword>